<sequence>MERECKERLEKITQGFQECRKAFTAIGDETRQLILLVLMRSDMAGIRVGEIAEKTHLTRPSVSHHLQILKEAGIINVRKEGTKNFYYISADETQWKAIADLMKLVYEGVLHIGKSDSEYKGCGRVGQV</sequence>
<dbReference type="PROSITE" id="PS50987">
    <property type="entry name" value="HTH_ARSR_2"/>
    <property type="match status" value="1"/>
</dbReference>
<dbReference type="GO" id="GO:0003700">
    <property type="term" value="F:DNA-binding transcription factor activity"/>
    <property type="evidence" value="ECO:0007669"/>
    <property type="project" value="InterPro"/>
</dbReference>
<dbReference type="PANTHER" id="PTHR43132:SF6">
    <property type="entry name" value="HTH-TYPE TRANSCRIPTIONAL REPRESSOR CZRA"/>
    <property type="match status" value="1"/>
</dbReference>
<dbReference type="Gene3D" id="1.10.10.10">
    <property type="entry name" value="Winged helix-like DNA-binding domain superfamily/Winged helix DNA-binding domain"/>
    <property type="match status" value="1"/>
</dbReference>
<dbReference type="InterPro" id="IPR051011">
    <property type="entry name" value="Metal_resp_trans_reg"/>
</dbReference>
<dbReference type="Proteomes" id="UP000094067">
    <property type="component" value="Unassembled WGS sequence"/>
</dbReference>
<dbReference type="EMBL" id="MCGH01000003">
    <property type="protein sequence ID" value="ODM03040.1"/>
    <property type="molecule type" value="Genomic_DNA"/>
</dbReference>
<dbReference type="InterPro" id="IPR036388">
    <property type="entry name" value="WH-like_DNA-bd_sf"/>
</dbReference>
<proteinExistence type="predicted"/>
<dbReference type="GO" id="GO:0003677">
    <property type="term" value="F:DNA binding"/>
    <property type="evidence" value="ECO:0007669"/>
    <property type="project" value="UniProtKB-KW"/>
</dbReference>
<keyword evidence="3" id="KW-0804">Transcription</keyword>
<dbReference type="SMART" id="SM00418">
    <property type="entry name" value="HTH_ARSR"/>
    <property type="match status" value="1"/>
</dbReference>
<dbReference type="InterPro" id="IPR011991">
    <property type="entry name" value="ArsR-like_HTH"/>
</dbReference>
<evidence type="ECO:0000256" key="2">
    <source>
        <dbReference type="ARBA" id="ARBA00023125"/>
    </source>
</evidence>
<dbReference type="PATRIC" id="fig|1432052.4.peg.4252"/>
<dbReference type="AlphaFoldDB" id="A0A1E3A2S2"/>
<dbReference type="InterPro" id="IPR001845">
    <property type="entry name" value="HTH_ArsR_DNA-bd_dom"/>
</dbReference>
<dbReference type="InterPro" id="IPR036390">
    <property type="entry name" value="WH_DNA-bd_sf"/>
</dbReference>
<feature type="domain" description="HTH arsR-type" evidence="4">
    <location>
        <begin position="11"/>
        <end position="116"/>
    </location>
</feature>
<dbReference type="CDD" id="cd00090">
    <property type="entry name" value="HTH_ARSR"/>
    <property type="match status" value="1"/>
</dbReference>
<dbReference type="SUPFAM" id="SSF46785">
    <property type="entry name" value="Winged helix' DNA-binding domain"/>
    <property type="match status" value="1"/>
</dbReference>
<evidence type="ECO:0000313" key="5">
    <source>
        <dbReference type="EMBL" id="ODM03040.1"/>
    </source>
</evidence>
<comment type="caution">
    <text evidence="5">The sequence shown here is derived from an EMBL/GenBank/DDBJ whole genome shotgun (WGS) entry which is preliminary data.</text>
</comment>
<gene>
    <name evidence="5" type="primary">sdpR</name>
    <name evidence="5" type="ORF">BEI61_03834</name>
</gene>
<keyword evidence="2" id="KW-0238">DNA-binding</keyword>
<dbReference type="NCBIfam" id="NF033788">
    <property type="entry name" value="HTH_metalloreg"/>
    <property type="match status" value="1"/>
</dbReference>
<reference evidence="5 6" key="1">
    <citation type="submission" date="2016-07" db="EMBL/GenBank/DDBJ databases">
        <title>Characterization of isolates of Eisenbergiella tayi derived from blood cultures, using whole genome sequencing.</title>
        <authorList>
            <person name="Burdz T."/>
            <person name="Wiebe D."/>
            <person name="Huynh C."/>
            <person name="Bernard K."/>
        </authorList>
    </citation>
    <scope>NUCLEOTIDE SEQUENCE [LARGE SCALE GENOMIC DNA]</scope>
    <source>
        <strain evidence="5 6">NML 110608</strain>
    </source>
</reference>
<evidence type="ECO:0000313" key="6">
    <source>
        <dbReference type="Proteomes" id="UP000094067"/>
    </source>
</evidence>
<accession>A0A1E3A2S2</accession>
<name>A0A1E3A2S2_9FIRM</name>
<keyword evidence="1" id="KW-0805">Transcription regulation</keyword>
<organism evidence="5 6">
    <name type="scientific">Eisenbergiella tayi</name>
    <dbReference type="NCBI Taxonomy" id="1432052"/>
    <lineage>
        <taxon>Bacteria</taxon>
        <taxon>Bacillati</taxon>
        <taxon>Bacillota</taxon>
        <taxon>Clostridia</taxon>
        <taxon>Lachnospirales</taxon>
        <taxon>Lachnospiraceae</taxon>
        <taxon>Eisenbergiella</taxon>
    </lineage>
</organism>
<dbReference type="Pfam" id="PF01022">
    <property type="entry name" value="HTH_5"/>
    <property type="match status" value="1"/>
</dbReference>
<dbReference type="PANTHER" id="PTHR43132">
    <property type="entry name" value="ARSENICAL RESISTANCE OPERON REPRESSOR ARSR-RELATED"/>
    <property type="match status" value="1"/>
</dbReference>
<protein>
    <submittedName>
        <fullName evidence="5">Transcriptional repressor SdpR</fullName>
    </submittedName>
</protein>
<dbReference type="RefSeq" id="WP_069153618.1">
    <property type="nucleotide sequence ID" value="NZ_MCGH01000003.1"/>
</dbReference>
<evidence type="ECO:0000256" key="1">
    <source>
        <dbReference type="ARBA" id="ARBA00023015"/>
    </source>
</evidence>
<evidence type="ECO:0000256" key="3">
    <source>
        <dbReference type="ARBA" id="ARBA00023163"/>
    </source>
</evidence>
<evidence type="ECO:0000259" key="4">
    <source>
        <dbReference type="PROSITE" id="PS50987"/>
    </source>
</evidence>
<dbReference type="PRINTS" id="PR00778">
    <property type="entry name" value="HTHARSR"/>
</dbReference>